<comment type="caution">
    <text evidence="2">The sequence shown here is derived from an EMBL/GenBank/DDBJ whole genome shotgun (WGS) entry which is preliminary data.</text>
</comment>
<keyword evidence="3" id="KW-1185">Reference proteome</keyword>
<dbReference type="RefSeq" id="WP_034705392.1">
    <property type="nucleotide sequence ID" value="NZ_JPRO01000010.1"/>
</dbReference>
<sequence>MKNIYSLAILIGTSLGLCAQVGINTPNPQATLDIVGNGASTTTKDGVTLPRLTRQQLASKAAGTYVAAQTGTMVYISDATTPTGTTPSLAQTAEITNIGYHFFNGTVWKSVAGNSVNIYNADGSLTGPRVVTQGVNTLAFNGTAVNAFSVDGNTFSVDAANNRVGIGNTAPLADLHIGDGTTGATPTVRLTSNLNDFAGGGALQFLENNQGYGTIIRHHSADNAGGTQREGLYFNNLIANVESTTPTMMLDQASQRVGIGVALPTNKLHIDATNPIRAQGIQAGDPNTDRLMVVDGNGVLKSINTLSALSLPTPAIFRLNTGLTNFLNGVAAGNKQTVPMSVVKNTIDGLSYNTSTSTMTIPPGNYQMVFVYEATHNNTGCTLSSYIVDFPTGSSAVQRIHSTASHMEGGTSNHGGSITFTTQITATRDWQIQLGRGQSGNCSGTGMNLTGLSTHLLVFRIGDL</sequence>
<dbReference type="eggNOG" id="ENOG50310ZB">
    <property type="taxonomic scope" value="Bacteria"/>
</dbReference>
<reference evidence="2 3" key="1">
    <citation type="submission" date="2014-07" db="EMBL/GenBank/DDBJ databases">
        <title>Genome of Chryseobacterium luteum DSM 18605.</title>
        <authorList>
            <person name="Stropko S.J."/>
            <person name="Pipes S.E."/>
            <person name="Newman J.D."/>
        </authorList>
    </citation>
    <scope>NUCLEOTIDE SEQUENCE [LARGE SCALE GENOMIC DNA]</scope>
    <source>
        <strain evidence="2 3">DSM 18605</strain>
    </source>
</reference>
<proteinExistence type="predicted"/>
<protein>
    <recommendedName>
        <fullName evidence="4">C1q domain-containing protein</fullName>
    </recommendedName>
</protein>
<dbReference type="Proteomes" id="UP000028703">
    <property type="component" value="Unassembled WGS sequence"/>
</dbReference>
<gene>
    <name evidence="2" type="ORF">IX38_12925</name>
</gene>
<feature type="signal peptide" evidence="1">
    <location>
        <begin position="1"/>
        <end position="19"/>
    </location>
</feature>
<evidence type="ECO:0000256" key="1">
    <source>
        <dbReference type="SAM" id="SignalP"/>
    </source>
</evidence>
<evidence type="ECO:0000313" key="3">
    <source>
        <dbReference type="Proteomes" id="UP000028703"/>
    </source>
</evidence>
<evidence type="ECO:0008006" key="4">
    <source>
        <dbReference type="Google" id="ProtNLM"/>
    </source>
</evidence>
<dbReference type="EMBL" id="JPRO01000010">
    <property type="protein sequence ID" value="KFF02856.1"/>
    <property type="molecule type" value="Genomic_DNA"/>
</dbReference>
<evidence type="ECO:0000313" key="2">
    <source>
        <dbReference type="EMBL" id="KFF02856.1"/>
    </source>
</evidence>
<dbReference type="AlphaFoldDB" id="A0A085ZEJ2"/>
<organism evidence="2 3">
    <name type="scientific">Chryseobacterium luteum</name>
    <dbReference type="NCBI Taxonomy" id="421531"/>
    <lineage>
        <taxon>Bacteria</taxon>
        <taxon>Pseudomonadati</taxon>
        <taxon>Bacteroidota</taxon>
        <taxon>Flavobacteriia</taxon>
        <taxon>Flavobacteriales</taxon>
        <taxon>Weeksellaceae</taxon>
        <taxon>Chryseobacterium group</taxon>
        <taxon>Chryseobacterium</taxon>
    </lineage>
</organism>
<feature type="chain" id="PRO_5001801104" description="C1q domain-containing protein" evidence="1">
    <location>
        <begin position="20"/>
        <end position="464"/>
    </location>
</feature>
<dbReference type="OrthoDB" id="1268762at2"/>
<dbReference type="STRING" id="421531.IX38_12925"/>
<accession>A0A085ZEJ2</accession>
<keyword evidence="1" id="KW-0732">Signal</keyword>
<name>A0A085ZEJ2_9FLAO</name>